<dbReference type="InterPro" id="IPR001607">
    <property type="entry name" value="Znf_UBP"/>
</dbReference>
<evidence type="ECO:0000256" key="16">
    <source>
        <dbReference type="SAM" id="MobiDB-lite"/>
    </source>
</evidence>
<dbReference type="SUPFAM" id="SSF57850">
    <property type="entry name" value="RING/U-box"/>
    <property type="match status" value="1"/>
</dbReference>
<comment type="subcellular location">
    <subcellularLocation>
        <location evidence="2">Nucleus</location>
    </subcellularLocation>
</comment>
<keyword evidence="10" id="KW-0805">Transcription regulation</keyword>
<evidence type="ECO:0000256" key="13">
    <source>
        <dbReference type="ARBA" id="ARBA00038490"/>
    </source>
</evidence>
<dbReference type="EMBL" id="OIVN01000874">
    <property type="protein sequence ID" value="SPC86751.1"/>
    <property type="molecule type" value="Genomic_DNA"/>
</dbReference>
<keyword evidence="11" id="KW-0804">Transcription</keyword>
<evidence type="ECO:0000256" key="15">
    <source>
        <dbReference type="RuleBase" id="RU366025"/>
    </source>
</evidence>
<sequence length="643" mass="71674">MSSKINHNHHRINGQISLQPCPHLAEFRSRNNGSKPFRALQDCLRIKPPGGRAAIRREPNEVPRCGACGDSGGGRTRLYACLACAAVHCHAPTGGGPSHAAAHAEFTSTIGGHEIAVDVDRAELFCCACRDQVYDRDFDSAVVVAQTAASTLHAPPHSSAATTITRSPQPENLRKRRRVDYRPWTPDPRERVLMGSSSSPLNGTVSDSDSNSDSRSNQSNSDLLPWGLRGLNNLGNTCFMNSVLQALLHTPPLRNYFLSDRHNRFFCQKKINGNGNAAAIANKRNGSNNDGNANRNARMCLACDMDAMFSAVFSGSRLPYSPAKFLYSWWQHAANLASYEQQDAHEFFISMLDGIHEKVEKERRKSQSQGSYYTADPGLRERKVALGNGDCCIAHRVFSGILRSDVMCMTCGFTSTTYDPCVDISLDLEPNQGGSAKMASTKSNHSCNGEADGMNSSQNRGISTLMGCLDRFTRPERLGTDQKFFCQQCQVRQESLKQMSIRKLPLVSCFHIKRFEHSSTRKMSRKVDRYLQFPFSLDMATYLSSSISRSRFGNRIFPFDGDEPDASNELLSEFELFAVVTHTGKLDAGHYVTYLRLSNQWYKCDDAWITRVNENIVRAAQGYMMFYVQKMLFYKASEKQVAA</sequence>
<evidence type="ECO:0000256" key="4">
    <source>
        <dbReference type="ARBA" id="ARBA00022723"/>
    </source>
</evidence>
<keyword evidence="5 14" id="KW-0863">Zinc-finger</keyword>
<accession>A0A2N9FIL3</accession>
<keyword evidence="4" id="KW-0479">Metal-binding</keyword>
<dbReference type="PROSITE" id="PS50271">
    <property type="entry name" value="ZF_UBP"/>
    <property type="match status" value="1"/>
</dbReference>
<evidence type="ECO:0000256" key="8">
    <source>
        <dbReference type="ARBA" id="ARBA00022807"/>
    </source>
</evidence>
<feature type="compositionally biased region" description="Polar residues" evidence="16">
    <location>
        <begin position="433"/>
        <end position="447"/>
    </location>
</feature>
<dbReference type="Gene3D" id="3.30.40.10">
    <property type="entry name" value="Zinc/RING finger domain, C3HC4 (zinc finger)"/>
    <property type="match status" value="1"/>
</dbReference>
<dbReference type="PANTHER" id="PTHR21646">
    <property type="entry name" value="UBIQUITIN CARBOXYL-TERMINAL HYDROLASE"/>
    <property type="match status" value="1"/>
</dbReference>
<dbReference type="PROSITE" id="PS00972">
    <property type="entry name" value="USP_1"/>
    <property type="match status" value="1"/>
</dbReference>
<evidence type="ECO:0000256" key="3">
    <source>
        <dbReference type="ARBA" id="ARBA00022670"/>
    </source>
</evidence>
<dbReference type="InterPro" id="IPR018200">
    <property type="entry name" value="USP_CS"/>
</dbReference>
<reference evidence="19" key="1">
    <citation type="submission" date="2018-02" db="EMBL/GenBank/DDBJ databases">
        <authorList>
            <person name="Cohen D.B."/>
            <person name="Kent A.D."/>
        </authorList>
    </citation>
    <scope>NUCLEOTIDE SEQUENCE</scope>
</reference>
<dbReference type="EC" id="3.4.19.12" evidence="15"/>
<dbReference type="InterPro" id="IPR013083">
    <property type="entry name" value="Znf_RING/FYVE/PHD"/>
</dbReference>
<dbReference type="GO" id="GO:0005634">
    <property type="term" value="C:nucleus"/>
    <property type="evidence" value="ECO:0007669"/>
    <property type="project" value="UniProtKB-SubCell"/>
</dbReference>
<evidence type="ECO:0000256" key="1">
    <source>
        <dbReference type="ARBA" id="ARBA00000707"/>
    </source>
</evidence>
<dbReference type="GO" id="GO:0008270">
    <property type="term" value="F:zinc ion binding"/>
    <property type="evidence" value="ECO:0007669"/>
    <property type="project" value="UniProtKB-KW"/>
</dbReference>
<evidence type="ECO:0000256" key="6">
    <source>
        <dbReference type="ARBA" id="ARBA00022786"/>
    </source>
</evidence>
<name>A0A2N9FIL3_FAGSY</name>
<dbReference type="PANTHER" id="PTHR21646:SF33">
    <property type="entry name" value="UBIQUITIN CARBOXYL-TERMINAL HYDROLASE 22"/>
    <property type="match status" value="1"/>
</dbReference>
<keyword evidence="7 15" id="KW-0378">Hydrolase</keyword>
<keyword evidence="6 15" id="KW-0833">Ubl conjugation pathway</keyword>
<evidence type="ECO:0000256" key="10">
    <source>
        <dbReference type="ARBA" id="ARBA00023015"/>
    </source>
</evidence>
<evidence type="ECO:0000256" key="14">
    <source>
        <dbReference type="PROSITE-ProRule" id="PRU00502"/>
    </source>
</evidence>
<evidence type="ECO:0000256" key="5">
    <source>
        <dbReference type="ARBA" id="ARBA00022771"/>
    </source>
</evidence>
<evidence type="ECO:0000313" key="19">
    <source>
        <dbReference type="EMBL" id="SPC86751.1"/>
    </source>
</evidence>
<proteinExistence type="inferred from homology"/>
<keyword evidence="8 15" id="KW-0788">Thiol protease</keyword>
<evidence type="ECO:0000256" key="2">
    <source>
        <dbReference type="ARBA" id="ARBA00004123"/>
    </source>
</evidence>
<dbReference type="InterPro" id="IPR050185">
    <property type="entry name" value="Ub_carboxyl-term_hydrolase"/>
</dbReference>
<keyword evidence="9" id="KW-0862">Zinc</keyword>
<keyword evidence="12" id="KW-0539">Nucleus</keyword>
<evidence type="ECO:0000256" key="11">
    <source>
        <dbReference type="ARBA" id="ARBA00023163"/>
    </source>
</evidence>
<evidence type="ECO:0000256" key="12">
    <source>
        <dbReference type="ARBA" id="ARBA00023242"/>
    </source>
</evidence>
<dbReference type="Gene3D" id="3.90.70.10">
    <property type="entry name" value="Cysteine proteinases"/>
    <property type="match status" value="1"/>
</dbReference>
<dbReference type="AlphaFoldDB" id="A0A2N9FIL3"/>
<dbReference type="Pfam" id="PF00443">
    <property type="entry name" value="UCH"/>
    <property type="match status" value="1"/>
</dbReference>
<feature type="compositionally biased region" description="Polar residues" evidence="16">
    <location>
        <begin position="195"/>
        <end position="205"/>
    </location>
</feature>
<dbReference type="PROSITE" id="PS50235">
    <property type="entry name" value="USP_3"/>
    <property type="match status" value="1"/>
</dbReference>
<gene>
    <name evidence="19" type="ORF">FSB_LOCUS14633</name>
</gene>
<comment type="similarity">
    <text evidence="13">Belongs to the peptidase C19 family. UBP8 subfamily.</text>
</comment>
<dbReference type="GO" id="GO:0016579">
    <property type="term" value="P:protein deubiquitination"/>
    <property type="evidence" value="ECO:0007669"/>
    <property type="project" value="InterPro"/>
</dbReference>
<feature type="region of interest" description="Disordered" evidence="16">
    <location>
        <begin position="150"/>
        <end position="222"/>
    </location>
</feature>
<feature type="compositionally biased region" description="Low complexity" evidence="16">
    <location>
        <begin position="206"/>
        <end position="222"/>
    </location>
</feature>
<dbReference type="GO" id="GO:0006508">
    <property type="term" value="P:proteolysis"/>
    <property type="evidence" value="ECO:0007669"/>
    <property type="project" value="UniProtKB-KW"/>
</dbReference>
<dbReference type="InterPro" id="IPR038765">
    <property type="entry name" value="Papain-like_cys_pep_sf"/>
</dbReference>
<evidence type="ECO:0000256" key="7">
    <source>
        <dbReference type="ARBA" id="ARBA00022801"/>
    </source>
</evidence>
<dbReference type="InterPro" id="IPR001394">
    <property type="entry name" value="Peptidase_C19_UCH"/>
</dbReference>
<comment type="catalytic activity">
    <reaction evidence="1 15">
        <text>Thiol-dependent hydrolysis of ester, thioester, amide, peptide and isopeptide bonds formed by the C-terminal Gly of ubiquitin (a 76-residue protein attached to proteins as an intracellular targeting signal).</text>
        <dbReference type="EC" id="3.4.19.12"/>
    </reaction>
</comment>
<feature type="region of interest" description="Disordered" evidence="16">
    <location>
        <begin position="433"/>
        <end position="458"/>
    </location>
</feature>
<dbReference type="Pfam" id="PF02148">
    <property type="entry name" value="zf-UBP"/>
    <property type="match status" value="1"/>
</dbReference>
<feature type="domain" description="USP" evidence="17">
    <location>
        <begin position="229"/>
        <end position="630"/>
    </location>
</feature>
<keyword evidence="3 15" id="KW-0645">Protease</keyword>
<dbReference type="FunFam" id="3.90.70.10:FF:000089">
    <property type="entry name" value="Ubiquitinyl hydrolase 1"/>
    <property type="match status" value="1"/>
</dbReference>
<feature type="domain" description="UBP-type" evidence="18">
    <location>
        <begin position="19"/>
        <end position="152"/>
    </location>
</feature>
<feature type="compositionally biased region" description="Polar residues" evidence="16">
    <location>
        <begin position="159"/>
        <end position="170"/>
    </location>
</feature>
<protein>
    <recommendedName>
        <fullName evidence="15">Ubiquitin carboxyl-terminal hydrolase</fullName>
        <ecNumber evidence="15">3.4.19.12</ecNumber>
    </recommendedName>
</protein>
<dbReference type="InterPro" id="IPR028889">
    <property type="entry name" value="USP"/>
</dbReference>
<organism evidence="19">
    <name type="scientific">Fagus sylvatica</name>
    <name type="common">Beechnut</name>
    <dbReference type="NCBI Taxonomy" id="28930"/>
    <lineage>
        <taxon>Eukaryota</taxon>
        <taxon>Viridiplantae</taxon>
        <taxon>Streptophyta</taxon>
        <taxon>Embryophyta</taxon>
        <taxon>Tracheophyta</taxon>
        <taxon>Spermatophyta</taxon>
        <taxon>Magnoliopsida</taxon>
        <taxon>eudicotyledons</taxon>
        <taxon>Gunneridae</taxon>
        <taxon>Pentapetalae</taxon>
        <taxon>rosids</taxon>
        <taxon>fabids</taxon>
        <taxon>Fagales</taxon>
        <taxon>Fagaceae</taxon>
        <taxon>Fagus</taxon>
    </lineage>
</organism>
<dbReference type="GO" id="GO:0004843">
    <property type="term" value="F:cysteine-type deubiquitinase activity"/>
    <property type="evidence" value="ECO:0007669"/>
    <property type="project" value="UniProtKB-UniRule"/>
</dbReference>
<dbReference type="PROSITE" id="PS00973">
    <property type="entry name" value="USP_2"/>
    <property type="match status" value="1"/>
</dbReference>
<evidence type="ECO:0000256" key="9">
    <source>
        <dbReference type="ARBA" id="ARBA00022833"/>
    </source>
</evidence>
<dbReference type="GO" id="GO:0070461">
    <property type="term" value="C:SAGA-type complex"/>
    <property type="evidence" value="ECO:0007669"/>
    <property type="project" value="UniProtKB-ARBA"/>
</dbReference>
<evidence type="ECO:0000259" key="18">
    <source>
        <dbReference type="PROSITE" id="PS50271"/>
    </source>
</evidence>
<evidence type="ECO:0000259" key="17">
    <source>
        <dbReference type="PROSITE" id="PS50235"/>
    </source>
</evidence>
<dbReference type="SUPFAM" id="SSF54001">
    <property type="entry name" value="Cysteine proteinases"/>
    <property type="match status" value="1"/>
</dbReference>
<comment type="function">
    <text evidence="15">Recognizes and hydrolyzes the peptide bond at the C-terminal Gly of ubiquitin. Involved in the processing of poly-ubiquitin precursors as well as that of ubiquitinated proteins.</text>
</comment>